<dbReference type="EMBL" id="HBGF01053362">
    <property type="protein sequence ID" value="CAD9156432.1"/>
    <property type="molecule type" value="Transcribed_RNA"/>
</dbReference>
<name>A0A7S1R5E3_NEODS</name>
<feature type="compositionally biased region" description="Basic and acidic residues" evidence="5">
    <location>
        <begin position="81"/>
        <end position="121"/>
    </location>
</feature>
<dbReference type="Gene3D" id="3.30.40.10">
    <property type="entry name" value="Zinc/RING finger domain, C3HC4 (zinc finger)"/>
    <property type="match status" value="1"/>
</dbReference>
<dbReference type="PROSITE" id="PS50178">
    <property type="entry name" value="ZF_FYVE"/>
    <property type="match status" value="1"/>
</dbReference>
<evidence type="ECO:0000256" key="2">
    <source>
        <dbReference type="ARBA" id="ARBA00022771"/>
    </source>
</evidence>
<feature type="region of interest" description="Disordered" evidence="5">
    <location>
        <begin position="81"/>
        <end position="180"/>
    </location>
</feature>
<feature type="compositionally biased region" description="Basic residues" evidence="5">
    <location>
        <begin position="122"/>
        <end position="133"/>
    </location>
</feature>
<evidence type="ECO:0000256" key="1">
    <source>
        <dbReference type="ARBA" id="ARBA00022723"/>
    </source>
</evidence>
<proteinExistence type="predicted"/>
<dbReference type="InterPro" id="IPR000306">
    <property type="entry name" value="Znf_FYVE"/>
</dbReference>
<dbReference type="Pfam" id="PF01363">
    <property type="entry name" value="FYVE"/>
    <property type="match status" value="1"/>
</dbReference>
<evidence type="ECO:0000313" key="7">
    <source>
        <dbReference type="EMBL" id="CAD9156432.1"/>
    </source>
</evidence>
<dbReference type="SMART" id="SM00064">
    <property type="entry name" value="FYVE"/>
    <property type="match status" value="1"/>
</dbReference>
<keyword evidence="1" id="KW-0479">Metal-binding</keyword>
<evidence type="ECO:0000256" key="4">
    <source>
        <dbReference type="PROSITE-ProRule" id="PRU00091"/>
    </source>
</evidence>
<evidence type="ECO:0000256" key="3">
    <source>
        <dbReference type="ARBA" id="ARBA00022833"/>
    </source>
</evidence>
<sequence>MSEQRKTIRFEDLGEPVQKLLKALHKGKGEKGVSDEDMSLLEYIAVRDMVKIYQEMGADDGRAEEIWNELKTALIARREKADRKRRELEERAKDIESERTAAEEEAARLQAEHDAEAEAAEKRRRKEERRKRRAAEAAAAAAEEERAALEAAEAEAEAQRAEEEAAEEEARQRRENRRKRREEKARRLAEEAAALEQEQVAAREERKRKRNQKSEWDNYVATHPLEFQSAAPTAIEQQRRDDIGQMGRAALADDGLLNRIYTPQCPNCHAKYSKPPAEWDCPMCLRKFRQHVKCWQPDDTSNCGCCNCSVGRFTRHHCRSCGRIVCGKCSDFKVEIPSIGFKGTPVRACKQCLSQLAPHVLEAAQAKK</sequence>
<keyword evidence="2 4" id="KW-0863">Zinc-finger</keyword>
<feature type="compositionally biased region" description="Basic and acidic residues" evidence="5">
    <location>
        <begin position="157"/>
        <end position="173"/>
    </location>
</feature>
<dbReference type="AlphaFoldDB" id="A0A7S1R5E3"/>
<dbReference type="PANTHER" id="PTHR23164:SF30">
    <property type="entry name" value="EARLY ENDOSOME ANTIGEN 1"/>
    <property type="match status" value="1"/>
</dbReference>
<evidence type="ECO:0000259" key="6">
    <source>
        <dbReference type="PROSITE" id="PS50178"/>
    </source>
</evidence>
<dbReference type="InterPro" id="IPR011011">
    <property type="entry name" value="Znf_FYVE_PHD"/>
</dbReference>
<accession>A0A7S1R5E3</accession>
<dbReference type="SUPFAM" id="SSF57903">
    <property type="entry name" value="FYVE/PHD zinc finger"/>
    <property type="match status" value="1"/>
</dbReference>
<keyword evidence="3" id="KW-0862">Zinc</keyword>
<reference evidence="7" key="1">
    <citation type="submission" date="2021-01" db="EMBL/GenBank/DDBJ databases">
        <authorList>
            <person name="Corre E."/>
            <person name="Pelletier E."/>
            <person name="Niang G."/>
            <person name="Scheremetjew M."/>
            <person name="Finn R."/>
            <person name="Kale V."/>
            <person name="Holt S."/>
            <person name="Cochrane G."/>
            <person name="Meng A."/>
            <person name="Brown T."/>
            <person name="Cohen L."/>
        </authorList>
    </citation>
    <scope>NUCLEOTIDE SEQUENCE</scope>
    <source>
        <strain evidence="7">CCAP 1951/1</strain>
    </source>
</reference>
<feature type="domain" description="FYVE-type" evidence="6">
    <location>
        <begin position="297"/>
        <end position="357"/>
    </location>
</feature>
<gene>
    <name evidence="7" type="ORF">NDES1114_LOCUS35712</name>
</gene>
<organism evidence="7">
    <name type="scientific">Neobodo designis</name>
    <name type="common">Flagellated protozoan</name>
    <name type="synonym">Bodo designis</name>
    <dbReference type="NCBI Taxonomy" id="312471"/>
    <lineage>
        <taxon>Eukaryota</taxon>
        <taxon>Discoba</taxon>
        <taxon>Euglenozoa</taxon>
        <taxon>Kinetoplastea</taxon>
        <taxon>Metakinetoplastina</taxon>
        <taxon>Neobodonida</taxon>
        <taxon>Neobodo</taxon>
    </lineage>
</organism>
<dbReference type="GO" id="GO:0008270">
    <property type="term" value="F:zinc ion binding"/>
    <property type="evidence" value="ECO:0007669"/>
    <property type="project" value="UniProtKB-KW"/>
</dbReference>
<dbReference type="InterPro" id="IPR013083">
    <property type="entry name" value="Znf_RING/FYVE/PHD"/>
</dbReference>
<dbReference type="InterPro" id="IPR017455">
    <property type="entry name" value="Znf_FYVE-rel"/>
</dbReference>
<feature type="region of interest" description="Disordered" evidence="5">
    <location>
        <begin position="192"/>
        <end position="216"/>
    </location>
</feature>
<dbReference type="PANTHER" id="PTHR23164">
    <property type="entry name" value="EARLY ENDOSOME ANTIGEN 1"/>
    <property type="match status" value="1"/>
</dbReference>
<protein>
    <recommendedName>
        <fullName evidence="6">FYVE-type domain-containing protein</fullName>
    </recommendedName>
</protein>
<evidence type="ECO:0000256" key="5">
    <source>
        <dbReference type="SAM" id="MobiDB-lite"/>
    </source>
</evidence>